<protein>
    <submittedName>
        <fullName evidence="1">Uncharacterized protein</fullName>
    </submittedName>
</protein>
<gene>
    <name evidence="1" type="ORF">UABAM_03586</name>
</gene>
<dbReference type="EMBL" id="AP019860">
    <property type="protein sequence ID" value="BBM85223.1"/>
    <property type="molecule type" value="Genomic_DNA"/>
</dbReference>
<name>A0A5S9INM1_UABAM</name>
<evidence type="ECO:0000313" key="1">
    <source>
        <dbReference type="EMBL" id="BBM85223.1"/>
    </source>
</evidence>
<keyword evidence="2" id="KW-1185">Reference proteome</keyword>
<accession>A0A5S9INM1</accession>
<dbReference type="RefSeq" id="WP_151969337.1">
    <property type="nucleotide sequence ID" value="NZ_AP019860.1"/>
</dbReference>
<dbReference type="AlphaFoldDB" id="A0A5S9INM1"/>
<dbReference type="Proteomes" id="UP000326354">
    <property type="component" value="Chromosome"/>
</dbReference>
<sequence>MQANEKKHECGLCKSWIVFTEQRCTNPNCPHYATPKKVNTLPSPLGQLTDDEVSLLYSFLLHDGNLTSTAKLLETTKYHVKERIKKLKAKIEVLASERTILDNYISKSDS</sequence>
<proteinExistence type="predicted"/>
<reference evidence="1 2" key="1">
    <citation type="submission" date="2019-08" db="EMBL/GenBank/DDBJ databases">
        <title>Complete genome sequence of Candidatus Uab amorphum.</title>
        <authorList>
            <person name="Shiratori T."/>
            <person name="Suzuki S."/>
            <person name="Kakizawa Y."/>
            <person name="Ishida K."/>
        </authorList>
    </citation>
    <scope>NUCLEOTIDE SEQUENCE [LARGE SCALE GENOMIC DNA]</scope>
    <source>
        <strain evidence="1 2">SRT547</strain>
    </source>
</reference>
<evidence type="ECO:0000313" key="2">
    <source>
        <dbReference type="Proteomes" id="UP000326354"/>
    </source>
</evidence>
<organism evidence="1 2">
    <name type="scientific">Uabimicrobium amorphum</name>
    <dbReference type="NCBI Taxonomy" id="2596890"/>
    <lineage>
        <taxon>Bacteria</taxon>
        <taxon>Pseudomonadati</taxon>
        <taxon>Planctomycetota</taxon>
        <taxon>Candidatus Uabimicrobiia</taxon>
        <taxon>Candidatus Uabimicrobiales</taxon>
        <taxon>Candidatus Uabimicrobiaceae</taxon>
        <taxon>Candidatus Uabimicrobium</taxon>
    </lineage>
</organism>
<dbReference type="KEGG" id="uam:UABAM_03586"/>